<dbReference type="OrthoDB" id="9810718at2"/>
<dbReference type="RefSeq" id="WP_133494147.1">
    <property type="nucleotide sequence ID" value="NZ_BMLU01000001.1"/>
</dbReference>
<sequence>MTRIVSATRIGADRLALLAPHALACPVLTIAGKPRCILFVSASNGHARATVVTGTGPDGASAWHMAMTRIEQIDAPLDWLRLDMVQAVDESSWHALRARLNRVQRNHFRLGISLDSRFEHAFLETELNANAMLCGGADSETAQVNEAAFTRYACRRHILGHVDFGDSTPLWLFSTRAVFAAEDGLVHPIAAQGRDAGRRDIAGPTPDLLRDLIAKSARYLAAQVSGDGRFVYGREPCSGREMPSYNACHHAVALQALVEAWDLTRDPLCHAAIDRAMEYLLDRLVRPAVLESGSEVAFLTGEKGEVQLGGTAACLLALISHAERTGSTQNRALMVRLAESILSMQDPGAGNFTRMLDYRSPAIQQRSRHPDEDSAAALALMRLYALTGDKRLIAAVEHACAHFIRTEYQRAPDPCLSRCLAELVRYRPEERYFRLGIDMIAAHPDTGERAASPSPALLETLLAGRDLLDRLSATPEHRHLVDMVDRAMFDRRLHRCERALMNAHFWPELAMYFPSPGEITGSFFLRNKGFRVRIDDVGQYVSSAIACRGHLVADSPESSPRPQPRQAGCALASPQPPKGFSPQFSLLDFARKVRAARDAHTADFPKNVFRDSAWDMMIELMIAHEEGRSLCMKDVMLAASETPAGAARRVDGLTEAGLVRRHADNQDQRRIHVSLTPKGHAAFAGLLRDMFSLGPVDAKAVRSRAENEYRT</sequence>
<dbReference type="InterPro" id="IPR036390">
    <property type="entry name" value="WH_DNA-bd_sf"/>
</dbReference>
<dbReference type="SUPFAM" id="SSF46785">
    <property type="entry name" value="Winged helix' DNA-binding domain"/>
    <property type="match status" value="1"/>
</dbReference>
<dbReference type="SUPFAM" id="SSF48208">
    <property type="entry name" value="Six-hairpin glycosidases"/>
    <property type="match status" value="1"/>
</dbReference>
<dbReference type="AlphaFoldDB" id="A0A4R6FYC9"/>
<evidence type="ECO:0000256" key="2">
    <source>
        <dbReference type="SAM" id="SignalP"/>
    </source>
</evidence>
<evidence type="ECO:0000313" key="3">
    <source>
        <dbReference type="EMBL" id="TDN87016.1"/>
    </source>
</evidence>
<feature type="signal peptide" evidence="2">
    <location>
        <begin position="1"/>
        <end position="24"/>
    </location>
</feature>
<evidence type="ECO:0000313" key="4">
    <source>
        <dbReference type="Proteomes" id="UP000295493"/>
    </source>
</evidence>
<comment type="caution">
    <text evidence="3">The sequence shown here is derived from an EMBL/GenBank/DDBJ whole genome shotgun (WGS) entry which is preliminary data.</text>
</comment>
<keyword evidence="3" id="KW-0238">DNA-binding</keyword>
<proteinExistence type="predicted"/>
<gene>
    <name evidence="3" type="ORF">EV664_101595</name>
</gene>
<dbReference type="EMBL" id="SNWD01000001">
    <property type="protein sequence ID" value="TDN87016.1"/>
    <property type="molecule type" value="Genomic_DNA"/>
</dbReference>
<accession>A0A4R6FYC9</accession>
<feature type="region of interest" description="Disordered" evidence="1">
    <location>
        <begin position="553"/>
        <end position="576"/>
    </location>
</feature>
<dbReference type="InterPro" id="IPR008928">
    <property type="entry name" value="6-hairpin_glycosidase_sf"/>
</dbReference>
<organism evidence="3 4">
    <name type="scientific">Stakelama pacifica</name>
    <dbReference type="NCBI Taxonomy" id="517720"/>
    <lineage>
        <taxon>Bacteria</taxon>
        <taxon>Pseudomonadati</taxon>
        <taxon>Pseudomonadota</taxon>
        <taxon>Alphaproteobacteria</taxon>
        <taxon>Sphingomonadales</taxon>
        <taxon>Sphingomonadaceae</taxon>
        <taxon>Stakelama</taxon>
    </lineage>
</organism>
<evidence type="ECO:0000256" key="1">
    <source>
        <dbReference type="SAM" id="MobiDB-lite"/>
    </source>
</evidence>
<dbReference type="Proteomes" id="UP000295493">
    <property type="component" value="Unassembled WGS sequence"/>
</dbReference>
<dbReference type="GO" id="GO:0005975">
    <property type="term" value="P:carbohydrate metabolic process"/>
    <property type="evidence" value="ECO:0007669"/>
    <property type="project" value="InterPro"/>
</dbReference>
<feature type="chain" id="PRO_5020811797" evidence="2">
    <location>
        <begin position="25"/>
        <end position="711"/>
    </location>
</feature>
<name>A0A4R6FYC9_9SPHN</name>
<feature type="compositionally biased region" description="Low complexity" evidence="1">
    <location>
        <begin position="555"/>
        <end position="566"/>
    </location>
</feature>
<dbReference type="Gene3D" id="1.10.10.10">
    <property type="entry name" value="Winged helix-like DNA-binding domain superfamily/Winged helix DNA-binding domain"/>
    <property type="match status" value="1"/>
</dbReference>
<protein>
    <submittedName>
        <fullName evidence="3">Winged helix DNA-binding protein</fullName>
    </submittedName>
</protein>
<keyword evidence="2" id="KW-0732">Signal</keyword>
<dbReference type="InterPro" id="IPR036388">
    <property type="entry name" value="WH-like_DNA-bd_sf"/>
</dbReference>
<dbReference type="GO" id="GO:0003677">
    <property type="term" value="F:DNA binding"/>
    <property type="evidence" value="ECO:0007669"/>
    <property type="project" value="UniProtKB-KW"/>
</dbReference>
<reference evidence="3 4" key="1">
    <citation type="submission" date="2019-03" db="EMBL/GenBank/DDBJ databases">
        <title>Genomic Encyclopedia of Type Strains, Phase IV (KMG-IV): sequencing the most valuable type-strain genomes for metagenomic binning, comparative biology and taxonomic classification.</title>
        <authorList>
            <person name="Goeker M."/>
        </authorList>
    </citation>
    <scope>NUCLEOTIDE SEQUENCE [LARGE SCALE GENOMIC DNA]</scope>
    <source>
        <strain evidence="3 4">DSM 25059</strain>
    </source>
</reference>
<keyword evidence="4" id="KW-1185">Reference proteome</keyword>